<dbReference type="SUPFAM" id="SSF103515">
    <property type="entry name" value="Autotransporter"/>
    <property type="match status" value="1"/>
</dbReference>
<dbReference type="KEGG" id="lala:AB8B28_02995"/>
<proteinExistence type="predicted"/>
<dbReference type="Pfam" id="PF03797">
    <property type="entry name" value="Autotransporter"/>
    <property type="match status" value="1"/>
</dbReference>
<gene>
    <name evidence="2" type="ORF">AB8B28_02995</name>
</gene>
<evidence type="ECO:0000313" key="2">
    <source>
        <dbReference type="EMBL" id="XDU62832.1"/>
    </source>
</evidence>
<reference evidence="2" key="1">
    <citation type="submission" date="2024-07" db="EMBL/GenBank/DDBJ databases">
        <authorList>
            <person name="Li X.-J."/>
            <person name="Wang X."/>
        </authorList>
    </citation>
    <scope>NUCLEOTIDE SEQUENCE</scope>
    <source>
        <strain evidence="2">HSP-536</strain>
    </source>
</reference>
<organism evidence="2">
    <name type="scientific">Leptotrichia alba</name>
    <dbReference type="NCBI Taxonomy" id="3239304"/>
    <lineage>
        <taxon>Bacteria</taxon>
        <taxon>Fusobacteriati</taxon>
        <taxon>Fusobacteriota</taxon>
        <taxon>Fusobacteriia</taxon>
        <taxon>Fusobacteriales</taxon>
        <taxon>Leptotrichiaceae</taxon>
        <taxon>Leptotrichia</taxon>
    </lineage>
</organism>
<evidence type="ECO:0000259" key="1">
    <source>
        <dbReference type="PROSITE" id="PS51208"/>
    </source>
</evidence>
<protein>
    <submittedName>
        <fullName evidence="2">Autotransporter outer membrane beta-barrel domain-containing protein</fullName>
    </submittedName>
</protein>
<dbReference type="RefSeq" id="WP_369716716.1">
    <property type="nucleotide sequence ID" value="NZ_CP165647.1"/>
</dbReference>
<accession>A0AB39V679</accession>
<dbReference type="InterPro" id="IPR036709">
    <property type="entry name" value="Autotransporte_beta_dom_sf"/>
</dbReference>
<name>A0AB39V679_9FUSO</name>
<dbReference type="EMBL" id="CP165647">
    <property type="protein sequence ID" value="XDU62832.1"/>
    <property type="molecule type" value="Genomic_DNA"/>
</dbReference>
<feature type="domain" description="Autotransporter" evidence="1">
    <location>
        <begin position="216"/>
        <end position="496"/>
    </location>
</feature>
<dbReference type="AlphaFoldDB" id="A0AB39V679"/>
<sequence length="496" mass="54791">MFENGAIIVNNGVIKVNGVNAVPEQVTSKPVTLKALSDRITPVKSDLGIYMNSLGKTNPIEGLANLGLNSADLLIGAEATEKTNATEVTVGQDVLKPFNDSIHTSNIPDWTVKSGSLVWEADSEIKDNQVEKVTLRKHSYTKFADEKTKDVAEGLDEKYVVASEKDKQIFNYMNTLRDAESLGKVFKETRGSQYINVQQRINQTDNLLDSQISSLQKDNAGKAGHHVETFFNKDKHDFKTEEVPNTTSTAFGASYLFNNTDSNWGVYGGVAINNYKFKDTARSKENITMFKLGGYKKFDLSLGDLDWTLGGDVFVSQNSMKRRIMTDKVYENKADYNAYGFSVKNEISKTHELGENSTIKPYGALKLGYGSFGKIKEKDATMGLDVKGNSYYSVKPAAGIELGYSKQVTDKAKLKASLDLAYEHELGKVDHKENEMKFINARTGYKRKFAKDESRGNLSTGVKVGLETGRFNFSVKGGYDTKDKNTHVGIGVGASF</sequence>
<dbReference type="PROSITE" id="PS51208">
    <property type="entry name" value="AUTOTRANSPORTER"/>
    <property type="match status" value="1"/>
</dbReference>
<dbReference type="InterPro" id="IPR005546">
    <property type="entry name" value="Autotransporte_beta"/>
</dbReference>
<dbReference type="SMART" id="SM00869">
    <property type="entry name" value="Autotransporter"/>
    <property type="match status" value="1"/>
</dbReference>
<dbReference type="Gene3D" id="2.40.128.130">
    <property type="entry name" value="Autotransporter beta-domain"/>
    <property type="match status" value="1"/>
</dbReference>